<dbReference type="FunFam" id="1.10.340.70:FF:000004">
    <property type="entry name" value="Retrovirus-related Pol polyprotein from transposon 297-like Protein"/>
    <property type="match status" value="1"/>
</dbReference>
<dbReference type="GO" id="GO:0015074">
    <property type="term" value="P:DNA integration"/>
    <property type="evidence" value="ECO:0007669"/>
    <property type="project" value="InterPro"/>
</dbReference>
<reference evidence="2" key="1">
    <citation type="submission" date="2020-04" db="EMBL/GenBank/DDBJ databases">
        <authorList>
            <person name="Alioto T."/>
            <person name="Alioto T."/>
            <person name="Gomez Garrido J."/>
        </authorList>
    </citation>
    <scope>NUCLEOTIDE SEQUENCE</scope>
    <source>
        <strain evidence="2">A484AB</strain>
    </source>
</reference>
<feature type="compositionally biased region" description="Polar residues" evidence="1">
    <location>
        <begin position="477"/>
        <end position="495"/>
    </location>
</feature>
<dbReference type="InterPro" id="IPR036397">
    <property type="entry name" value="RNaseH_sf"/>
</dbReference>
<dbReference type="Gene3D" id="3.30.420.10">
    <property type="entry name" value="Ribonuclease H-like superfamily/Ribonuclease H"/>
    <property type="match status" value="1"/>
</dbReference>
<proteinExistence type="predicted"/>
<gene>
    <name evidence="2" type="ORF">PACLA_8A055396</name>
</gene>
<dbReference type="AlphaFoldDB" id="A0A6S7K700"/>
<dbReference type="InterPro" id="IPR050951">
    <property type="entry name" value="Retrovirus_Pol_polyprotein"/>
</dbReference>
<evidence type="ECO:0000256" key="1">
    <source>
        <dbReference type="SAM" id="MobiDB-lite"/>
    </source>
</evidence>
<keyword evidence="3" id="KW-1185">Reference proteome</keyword>
<dbReference type="GO" id="GO:0003676">
    <property type="term" value="F:nucleic acid binding"/>
    <property type="evidence" value="ECO:0007669"/>
    <property type="project" value="InterPro"/>
</dbReference>
<dbReference type="OrthoDB" id="5986137at2759"/>
<evidence type="ECO:0000313" key="2">
    <source>
        <dbReference type="EMBL" id="CAB4038504.1"/>
    </source>
</evidence>
<dbReference type="Pfam" id="PF17921">
    <property type="entry name" value="Integrase_H2C2"/>
    <property type="match status" value="1"/>
</dbReference>
<evidence type="ECO:0000313" key="3">
    <source>
        <dbReference type="Proteomes" id="UP001152795"/>
    </source>
</evidence>
<dbReference type="SUPFAM" id="SSF53098">
    <property type="entry name" value="Ribonuclease H-like"/>
    <property type="match status" value="1"/>
</dbReference>
<dbReference type="InterPro" id="IPR012337">
    <property type="entry name" value="RNaseH-like_sf"/>
</dbReference>
<dbReference type="InterPro" id="IPR041588">
    <property type="entry name" value="Integrase_H2C2"/>
</dbReference>
<dbReference type="EMBL" id="CACRXK020024287">
    <property type="protein sequence ID" value="CAB4038504.1"/>
    <property type="molecule type" value="Genomic_DNA"/>
</dbReference>
<dbReference type="InterPro" id="IPR001584">
    <property type="entry name" value="Integrase_cat-core"/>
</dbReference>
<protein>
    <submittedName>
        <fullName evidence="2">Retrovirus-related Pol poly from transposon</fullName>
    </submittedName>
</protein>
<organism evidence="2 3">
    <name type="scientific">Paramuricea clavata</name>
    <name type="common">Red gorgonian</name>
    <name type="synonym">Violescent sea-whip</name>
    <dbReference type="NCBI Taxonomy" id="317549"/>
    <lineage>
        <taxon>Eukaryota</taxon>
        <taxon>Metazoa</taxon>
        <taxon>Cnidaria</taxon>
        <taxon>Anthozoa</taxon>
        <taxon>Octocorallia</taxon>
        <taxon>Malacalcyonacea</taxon>
        <taxon>Plexauridae</taxon>
        <taxon>Paramuricea</taxon>
    </lineage>
</organism>
<dbReference type="PROSITE" id="PS50994">
    <property type="entry name" value="INTEGRASE"/>
    <property type="match status" value="1"/>
</dbReference>
<feature type="region of interest" description="Disordered" evidence="1">
    <location>
        <begin position="462"/>
        <end position="529"/>
    </location>
</feature>
<dbReference type="Pfam" id="PF00665">
    <property type="entry name" value="rve"/>
    <property type="match status" value="1"/>
</dbReference>
<feature type="compositionally biased region" description="Polar residues" evidence="1">
    <location>
        <begin position="511"/>
        <end position="526"/>
    </location>
</feature>
<dbReference type="PANTHER" id="PTHR37984">
    <property type="entry name" value="PROTEIN CBG26694"/>
    <property type="match status" value="1"/>
</dbReference>
<accession>A0A6S7K700</accession>
<dbReference type="Gene3D" id="1.10.340.70">
    <property type="match status" value="1"/>
</dbReference>
<dbReference type="Proteomes" id="UP001152795">
    <property type="component" value="Unassembled WGS sequence"/>
</dbReference>
<comment type="caution">
    <text evidence="2">The sequence shown here is derived from an EMBL/GenBank/DDBJ whole genome shotgun (WGS) entry which is preliminary data.</text>
</comment>
<dbReference type="PANTHER" id="PTHR37984:SF8">
    <property type="entry name" value="CCHC-TYPE DOMAIN-CONTAINING PROTEIN"/>
    <property type="match status" value="1"/>
</dbReference>
<sequence>MLLRLQRYEFDVTYVKGTQLIMADALSRAFLSHPEIMRDGEQGPQVLVVDDVVVEDVRSPTEIATEQVKMLQYLPVKEETLQRIKTSTREDPELKILEQVIKQGWPESKKEVPAQALKYVAFREELTAQDGIIFKGERVVVPRSLRKEFTTKVHVSHLGIQACLRRAREVWYWPNMNKEITEYISKCQTCKTYSQEQQKEPMIPYPVPSRPNYLVTTDYYSNFFEVDRLYYTTSKEVICRLKAHLARHGIPDRMVSDNGPQFTSEEFRQFADAYEFQHGTSSPDYPQSNGKSENAVKTAKRIMEKAMAVGADSYLGFLDFRNTPTEGLDTSPVQRLFGRRTKTLLPTSSRLLSMRKDDSSTERKLNDRKRKQMFYYNKALKSLKPLKEGDTVFVRPARRSKEWKRATVNKAVGITSYGVTTEQGSKIRRNRRHLRLASNEQSPSNTVSAKYIGVYVDPPRPLITDSNQIDQPDVGETRTTMDNSRPLTTDSNQIYQPDVGETRTEIDDSNDSTQVSQSRNMQSPIRYSSRGRVLRKPVYLKNYDY</sequence>
<name>A0A6S7K700_PARCT</name>
<dbReference type="FunFam" id="3.30.420.10:FF:000063">
    <property type="entry name" value="Retrovirus-related Pol polyprotein from transposon 297-like Protein"/>
    <property type="match status" value="1"/>
</dbReference>